<gene>
    <name evidence="5" type="ORF">ACFFTR_09810</name>
</gene>
<keyword evidence="6" id="KW-1185">Reference proteome</keyword>
<dbReference type="Proteomes" id="UP001589608">
    <property type="component" value="Unassembled WGS sequence"/>
</dbReference>
<dbReference type="GO" id="GO:0102208">
    <property type="term" value="F:2-polyprenyl-6-hydroxyphenol methylase activity"/>
    <property type="evidence" value="ECO:0007669"/>
    <property type="project" value="UniProtKB-EC"/>
</dbReference>
<name>A0ABV5M3E5_9ACTN</name>
<keyword evidence="3" id="KW-0949">S-adenosyl-L-methionine</keyword>
<dbReference type="PANTHER" id="PTHR43464">
    <property type="entry name" value="METHYLTRANSFERASE"/>
    <property type="match status" value="1"/>
</dbReference>
<dbReference type="RefSeq" id="WP_223103522.1">
    <property type="nucleotide sequence ID" value="NZ_CP061913.1"/>
</dbReference>
<evidence type="ECO:0000313" key="5">
    <source>
        <dbReference type="EMBL" id="MFB9443379.1"/>
    </source>
</evidence>
<evidence type="ECO:0000259" key="4">
    <source>
        <dbReference type="Pfam" id="PF13649"/>
    </source>
</evidence>
<evidence type="ECO:0000256" key="2">
    <source>
        <dbReference type="ARBA" id="ARBA00022679"/>
    </source>
</evidence>
<dbReference type="InterPro" id="IPR029063">
    <property type="entry name" value="SAM-dependent_MTases_sf"/>
</dbReference>
<dbReference type="PANTHER" id="PTHR43464:SF19">
    <property type="entry name" value="UBIQUINONE BIOSYNTHESIS O-METHYLTRANSFERASE, MITOCHONDRIAL"/>
    <property type="match status" value="1"/>
</dbReference>
<dbReference type="EMBL" id="JBHMCA010000020">
    <property type="protein sequence ID" value="MFB9443379.1"/>
    <property type="molecule type" value="Genomic_DNA"/>
</dbReference>
<protein>
    <submittedName>
        <fullName evidence="5">Class I SAM-dependent methyltransferase</fullName>
        <ecNumber evidence="5">2.1.1.222</ecNumber>
        <ecNumber evidence="5">2.1.1.64</ecNumber>
    </submittedName>
</protein>
<keyword evidence="2 5" id="KW-0808">Transferase</keyword>
<evidence type="ECO:0000256" key="3">
    <source>
        <dbReference type="ARBA" id="ARBA00022691"/>
    </source>
</evidence>
<dbReference type="EC" id="2.1.1.64" evidence="5"/>
<feature type="domain" description="Methyltransferase" evidence="4">
    <location>
        <begin position="51"/>
        <end position="141"/>
    </location>
</feature>
<reference evidence="5 6" key="1">
    <citation type="submission" date="2024-09" db="EMBL/GenBank/DDBJ databases">
        <authorList>
            <person name="Sun Q."/>
            <person name="Mori K."/>
        </authorList>
    </citation>
    <scope>NUCLEOTIDE SEQUENCE [LARGE SCALE GENOMIC DNA]</scope>
    <source>
        <strain evidence="5 6">JCM 3307</strain>
    </source>
</reference>
<proteinExistence type="predicted"/>
<dbReference type="CDD" id="cd02440">
    <property type="entry name" value="AdoMet_MTases"/>
    <property type="match status" value="1"/>
</dbReference>
<evidence type="ECO:0000256" key="1">
    <source>
        <dbReference type="ARBA" id="ARBA00022603"/>
    </source>
</evidence>
<evidence type="ECO:0000313" key="6">
    <source>
        <dbReference type="Proteomes" id="UP001589608"/>
    </source>
</evidence>
<dbReference type="GO" id="GO:0032259">
    <property type="term" value="P:methylation"/>
    <property type="evidence" value="ECO:0007669"/>
    <property type="project" value="UniProtKB-KW"/>
</dbReference>
<comment type="caution">
    <text evidence="5">The sequence shown here is derived from an EMBL/GenBank/DDBJ whole genome shotgun (WGS) entry which is preliminary data.</text>
</comment>
<dbReference type="Pfam" id="PF13649">
    <property type="entry name" value="Methyltransf_25"/>
    <property type="match status" value="1"/>
</dbReference>
<dbReference type="Gene3D" id="2.20.130.10">
    <property type="entry name" value="CAC2371-like domains"/>
    <property type="match status" value="1"/>
</dbReference>
<keyword evidence="1 5" id="KW-0489">Methyltransferase</keyword>
<dbReference type="GO" id="GO:0061542">
    <property type="term" value="F:3-demethylubiquinol 3-O-methyltransferase activity"/>
    <property type="evidence" value="ECO:0007669"/>
    <property type="project" value="UniProtKB-EC"/>
</dbReference>
<sequence length="250" mass="27117">MTSASAKTSRERPFYSLHADAYDLLIDDPVDSWVDAVHARLSSAGRWPASVLDAGCGTGRHAAALIARGHRVDLVDASAELLSLAARRCPSARALLADLCTLQIPSAYDAVTCRGVLNDMITDQDRMSAVQHLAESLRPGGLLFLDVREVQASRKRADGVTRTRRVDLGDGASLTFHARSTWRHGTLHVEERYDLARPGAAGQRSSYAFAMRPWTESELCAMLHASGLSSIEISASVGRRTTDRLFVVAC</sequence>
<dbReference type="EC" id="2.1.1.222" evidence="5"/>
<dbReference type="SUPFAM" id="SSF53335">
    <property type="entry name" value="S-adenosyl-L-methionine-dependent methyltransferases"/>
    <property type="match status" value="1"/>
</dbReference>
<dbReference type="Gene3D" id="3.40.50.150">
    <property type="entry name" value="Vaccinia Virus protein VP39"/>
    <property type="match status" value="1"/>
</dbReference>
<accession>A0ABV5M3E5</accession>
<organism evidence="5 6">
    <name type="scientific">Dactylosporangium vinaceum</name>
    <dbReference type="NCBI Taxonomy" id="53362"/>
    <lineage>
        <taxon>Bacteria</taxon>
        <taxon>Bacillati</taxon>
        <taxon>Actinomycetota</taxon>
        <taxon>Actinomycetes</taxon>
        <taxon>Micromonosporales</taxon>
        <taxon>Micromonosporaceae</taxon>
        <taxon>Dactylosporangium</taxon>
    </lineage>
</organism>
<dbReference type="InterPro" id="IPR041698">
    <property type="entry name" value="Methyltransf_25"/>
</dbReference>